<dbReference type="InterPro" id="IPR000157">
    <property type="entry name" value="TIR_dom"/>
</dbReference>
<reference evidence="3" key="1">
    <citation type="submission" date="2021-02" db="EMBL/GenBank/DDBJ databases">
        <authorList>
            <person name="Nowell W R."/>
        </authorList>
    </citation>
    <scope>NUCLEOTIDE SEQUENCE</scope>
</reference>
<keyword evidence="5" id="KW-1185">Reference proteome</keyword>
<evidence type="ECO:0000313" key="4">
    <source>
        <dbReference type="EMBL" id="CAF4487658.1"/>
    </source>
</evidence>
<feature type="non-terminal residue" evidence="3">
    <location>
        <position position="1"/>
    </location>
</feature>
<dbReference type="Gene3D" id="3.40.50.10140">
    <property type="entry name" value="Toll/interleukin-1 receptor homology (TIR) domain"/>
    <property type="match status" value="1"/>
</dbReference>
<feature type="non-terminal residue" evidence="3">
    <location>
        <position position="375"/>
    </location>
</feature>
<feature type="compositionally biased region" description="Polar residues" evidence="1">
    <location>
        <begin position="346"/>
        <end position="361"/>
    </location>
</feature>
<proteinExistence type="predicted"/>
<dbReference type="EMBL" id="CAJNOQ010037136">
    <property type="protein sequence ID" value="CAF1607247.1"/>
    <property type="molecule type" value="Genomic_DNA"/>
</dbReference>
<dbReference type="GO" id="GO:0007165">
    <property type="term" value="P:signal transduction"/>
    <property type="evidence" value="ECO:0007669"/>
    <property type="project" value="InterPro"/>
</dbReference>
<dbReference type="Proteomes" id="UP000681722">
    <property type="component" value="Unassembled WGS sequence"/>
</dbReference>
<dbReference type="Pfam" id="PF13676">
    <property type="entry name" value="TIR_2"/>
    <property type="match status" value="1"/>
</dbReference>
<comment type="caution">
    <text evidence="3">The sequence shown here is derived from an EMBL/GenBank/DDBJ whole genome shotgun (WGS) entry which is preliminary data.</text>
</comment>
<evidence type="ECO:0000259" key="2">
    <source>
        <dbReference type="Pfam" id="PF13676"/>
    </source>
</evidence>
<name>A0A816B983_9BILA</name>
<organism evidence="3 5">
    <name type="scientific">Didymodactylos carnosus</name>
    <dbReference type="NCBI Taxonomy" id="1234261"/>
    <lineage>
        <taxon>Eukaryota</taxon>
        <taxon>Metazoa</taxon>
        <taxon>Spiralia</taxon>
        <taxon>Gnathifera</taxon>
        <taxon>Rotifera</taxon>
        <taxon>Eurotatoria</taxon>
        <taxon>Bdelloidea</taxon>
        <taxon>Philodinida</taxon>
        <taxon>Philodinidae</taxon>
        <taxon>Didymodactylos</taxon>
    </lineage>
</organism>
<protein>
    <recommendedName>
        <fullName evidence="2">TIR domain-containing protein</fullName>
    </recommendedName>
</protein>
<accession>A0A816B983</accession>
<evidence type="ECO:0000256" key="1">
    <source>
        <dbReference type="SAM" id="MobiDB-lite"/>
    </source>
</evidence>
<evidence type="ECO:0000313" key="5">
    <source>
        <dbReference type="Proteomes" id="UP000663829"/>
    </source>
</evidence>
<feature type="region of interest" description="Disordered" evidence="1">
    <location>
        <begin position="332"/>
        <end position="375"/>
    </location>
</feature>
<dbReference type="AlphaFoldDB" id="A0A816B983"/>
<gene>
    <name evidence="3" type="ORF">GPM918_LOCUS42834</name>
    <name evidence="4" type="ORF">SRO942_LOCUS44165</name>
</gene>
<dbReference type="PANTHER" id="PTHR46270">
    <property type="entry name" value="ARMADILLO-TYPE FOLD-RELATED"/>
    <property type="match status" value="1"/>
</dbReference>
<feature type="domain" description="TIR" evidence="2">
    <location>
        <begin position="79"/>
        <end position="160"/>
    </location>
</feature>
<dbReference type="OrthoDB" id="10359845at2759"/>
<dbReference type="EMBL" id="CAJOBC010103730">
    <property type="protein sequence ID" value="CAF4487658.1"/>
    <property type="molecule type" value="Genomic_DNA"/>
</dbReference>
<dbReference type="PANTHER" id="PTHR46270:SF2">
    <property type="entry name" value="TIR DOMAIN-CONTAINING PROTEIN"/>
    <property type="match status" value="1"/>
</dbReference>
<dbReference type="Proteomes" id="UP000663829">
    <property type="component" value="Unassembled WGS sequence"/>
</dbReference>
<feature type="compositionally biased region" description="Basic and acidic residues" evidence="1">
    <location>
        <begin position="362"/>
        <end position="375"/>
    </location>
</feature>
<dbReference type="InterPro" id="IPR035897">
    <property type="entry name" value="Toll_tir_struct_dom_sf"/>
</dbReference>
<evidence type="ECO:0000313" key="3">
    <source>
        <dbReference type="EMBL" id="CAF1607247.1"/>
    </source>
</evidence>
<sequence length="375" mass="43401">KLVLPDISLTHNTQQIELIGPIQGVKEAMEKYEQTSEILKQKLRITPRSPNVPNILCEKQRSKALEKETAAAADNLYNIMLSYCEQDKVICYQLADRLIEEGYLVWIDYDQTLKRPESKIDKADVVLIYFSKDYLESLKCKRELRSAQLIKKEIIIVTPANNLNSFNSENNWLNSMETAELYYDKFNTSISFDLDGNFDLKYGKLLIKLLQYTKPGIVGQTYSQTKANKTDIIEEIPQVTPSVTSQLTAVQRREQERIYRKKMEKIKNAEMESKKYKEDLAQDIKDIKDIIDDVQTAIRLDENIKLNEGCKEDMRLLIDDIRNQLDNAELSMDEETNDTLRDGRSELSQTYNKDITNNTPESRSHSLSDITRTSD</sequence>
<dbReference type="SUPFAM" id="SSF52200">
    <property type="entry name" value="Toll/Interleukin receptor TIR domain"/>
    <property type="match status" value="1"/>
</dbReference>